<dbReference type="GeneID" id="81620850"/>
<organism evidence="1 2">
    <name type="scientific">Penicillium diatomitis</name>
    <dbReference type="NCBI Taxonomy" id="2819901"/>
    <lineage>
        <taxon>Eukaryota</taxon>
        <taxon>Fungi</taxon>
        <taxon>Dikarya</taxon>
        <taxon>Ascomycota</taxon>
        <taxon>Pezizomycotina</taxon>
        <taxon>Eurotiomycetes</taxon>
        <taxon>Eurotiomycetidae</taxon>
        <taxon>Eurotiales</taxon>
        <taxon>Aspergillaceae</taxon>
        <taxon>Penicillium</taxon>
    </lineage>
</organism>
<name>A0A9X0C2V9_9EURO</name>
<evidence type="ECO:0000313" key="1">
    <source>
        <dbReference type="EMBL" id="KAJ5495881.1"/>
    </source>
</evidence>
<dbReference type="EMBL" id="JAPWDQ010000001">
    <property type="protein sequence ID" value="KAJ5495881.1"/>
    <property type="molecule type" value="Genomic_DNA"/>
</dbReference>
<protein>
    <submittedName>
        <fullName evidence="1">Uncharacterized protein</fullName>
    </submittedName>
</protein>
<gene>
    <name evidence="1" type="ORF">N7539_000997</name>
</gene>
<proteinExistence type="predicted"/>
<dbReference type="AlphaFoldDB" id="A0A9X0C2V9"/>
<accession>A0A9X0C2V9</accession>
<dbReference type="RefSeq" id="XP_056794894.1">
    <property type="nucleotide sequence ID" value="XM_056930601.1"/>
</dbReference>
<reference evidence="1" key="1">
    <citation type="submission" date="2022-12" db="EMBL/GenBank/DDBJ databases">
        <authorList>
            <person name="Petersen C."/>
        </authorList>
    </citation>
    <scope>NUCLEOTIDE SEQUENCE</scope>
    <source>
        <strain evidence="1">IBT 30728</strain>
    </source>
</reference>
<dbReference type="Proteomes" id="UP001148312">
    <property type="component" value="Unassembled WGS sequence"/>
</dbReference>
<comment type="caution">
    <text evidence="1">The sequence shown here is derived from an EMBL/GenBank/DDBJ whole genome shotgun (WGS) entry which is preliminary data.</text>
</comment>
<reference evidence="1" key="2">
    <citation type="journal article" date="2023" name="IMA Fungus">
        <title>Comparative genomic study of the Penicillium genus elucidates a diverse pangenome and 15 lateral gene transfer events.</title>
        <authorList>
            <person name="Petersen C."/>
            <person name="Sorensen T."/>
            <person name="Nielsen M.R."/>
            <person name="Sondergaard T.E."/>
            <person name="Sorensen J.L."/>
            <person name="Fitzpatrick D.A."/>
            <person name="Frisvad J.C."/>
            <person name="Nielsen K.L."/>
        </authorList>
    </citation>
    <scope>NUCLEOTIDE SEQUENCE</scope>
    <source>
        <strain evidence="1">IBT 30728</strain>
    </source>
</reference>
<sequence>MRGHSSIVQTCTLWSRRNLYRLDAPNFLFSSNIQSRTLAVPLQSPQLLPFRTFFRSRTGPVLLIFLDLKVPITLPASAYPDRSRGQPRFPALATFSADQRTMHDRPADRCFHEDRL</sequence>
<keyword evidence="2" id="KW-1185">Reference proteome</keyword>
<evidence type="ECO:0000313" key="2">
    <source>
        <dbReference type="Proteomes" id="UP001148312"/>
    </source>
</evidence>